<proteinExistence type="predicted"/>
<dbReference type="RefSeq" id="WP_034644224.1">
    <property type="nucleotide sequence ID" value="NZ_CBCSJC010000039.1"/>
</dbReference>
<evidence type="ECO:0000256" key="1">
    <source>
        <dbReference type="SAM" id="Phobius"/>
    </source>
</evidence>
<dbReference type="OrthoDB" id="2990875at2"/>
<evidence type="ECO:0000313" key="3">
    <source>
        <dbReference type="Proteomes" id="UP000027822"/>
    </source>
</evidence>
<accession>A0A073K4C2</accession>
<feature type="transmembrane region" description="Helical" evidence="1">
    <location>
        <begin position="164"/>
        <end position="182"/>
    </location>
</feature>
<sequence length="218" mass="25141">MDQEKKNRLLVNLGRLVDSDMESRHIIKQSLALQIPSRHRFLFLLLFFAVFFAIQYYILIKSGKIIEKFAGLLGNVNDIVVPTFAVIITGYAIFQALVNGPTLISLITISESDKSKFEEYNLYFLGISMLYLFLIILNLLLMFFFNVVPKNWSLPLIPGYINEIIASVLWTVYLTFLINSLIELKSFVYNLFQCFRINAIASGVDFLKQEKDKSEKDK</sequence>
<name>A0A073K4C2_9BACI</name>
<dbReference type="EMBL" id="JOTN01000045">
    <property type="protein sequence ID" value="KEK17123.1"/>
    <property type="molecule type" value="Genomic_DNA"/>
</dbReference>
<comment type="caution">
    <text evidence="2">The sequence shown here is derived from an EMBL/GenBank/DDBJ whole genome shotgun (WGS) entry which is preliminary data.</text>
</comment>
<feature type="transmembrane region" description="Helical" evidence="1">
    <location>
        <begin position="41"/>
        <end position="59"/>
    </location>
</feature>
<protein>
    <submittedName>
        <fullName evidence="2">Uncharacterized protein</fullName>
    </submittedName>
</protein>
<feature type="transmembrane region" description="Helical" evidence="1">
    <location>
        <begin position="120"/>
        <end position="144"/>
    </location>
</feature>
<dbReference type="Proteomes" id="UP000027822">
    <property type="component" value="Unassembled WGS sequence"/>
</dbReference>
<keyword evidence="3" id="KW-1185">Reference proteome</keyword>
<gene>
    <name evidence="2" type="ORF">BAMA_18455</name>
</gene>
<keyword evidence="1" id="KW-1133">Transmembrane helix</keyword>
<dbReference type="AlphaFoldDB" id="A0A073K4C2"/>
<dbReference type="STRING" id="574376.BAMA_18455"/>
<organism evidence="2 3">
    <name type="scientific">Bacillus manliponensis</name>
    <dbReference type="NCBI Taxonomy" id="574376"/>
    <lineage>
        <taxon>Bacteria</taxon>
        <taxon>Bacillati</taxon>
        <taxon>Bacillota</taxon>
        <taxon>Bacilli</taxon>
        <taxon>Bacillales</taxon>
        <taxon>Bacillaceae</taxon>
        <taxon>Bacillus</taxon>
        <taxon>Bacillus cereus group</taxon>
    </lineage>
</organism>
<reference evidence="2 3" key="1">
    <citation type="submission" date="2014-06" db="EMBL/GenBank/DDBJ databases">
        <title>Draft genome sequence of Bacillus manliponensis JCM 15802 (MCCC 1A00708).</title>
        <authorList>
            <person name="Lai Q."/>
            <person name="Liu Y."/>
            <person name="Shao Z."/>
        </authorList>
    </citation>
    <scope>NUCLEOTIDE SEQUENCE [LARGE SCALE GENOMIC DNA]</scope>
    <source>
        <strain evidence="2 3">JCM 15802</strain>
    </source>
</reference>
<keyword evidence="1" id="KW-0812">Transmembrane</keyword>
<evidence type="ECO:0000313" key="2">
    <source>
        <dbReference type="EMBL" id="KEK17123.1"/>
    </source>
</evidence>
<feature type="transmembrane region" description="Helical" evidence="1">
    <location>
        <begin position="79"/>
        <end position="99"/>
    </location>
</feature>
<keyword evidence="1" id="KW-0472">Membrane</keyword>